<evidence type="ECO:0000256" key="1">
    <source>
        <dbReference type="ARBA" id="ARBA00008918"/>
    </source>
</evidence>
<dbReference type="Gene3D" id="3.30.530.20">
    <property type="match status" value="1"/>
</dbReference>
<dbReference type="PANTHER" id="PTHR33824">
    <property type="entry name" value="POLYKETIDE CYCLASE/DEHYDRASE AND LIPID TRANSPORT SUPERFAMILY PROTEIN"/>
    <property type="match status" value="1"/>
</dbReference>
<dbReference type="InterPro" id="IPR023393">
    <property type="entry name" value="START-like_dom_sf"/>
</dbReference>
<name>A0A4R6FZM9_9SPHN</name>
<dbReference type="EMBL" id="SNWD01000001">
    <property type="protein sequence ID" value="TDN86870.1"/>
    <property type="molecule type" value="Genomic_DNA"/>
</dbReference>
<dbReference type="Proteomes" id="UP000295493">
    <property type="component" value="Unassembled WGS sequence"/>
</dbReference>
<dbReference type="CDD" id="cd07817">
    <property type="entry name" value="SRPBCC_8"/>
    <property type="match status" value="1"/>
</dbReference>
<feature type="region of interest" description="Disordered" evidence="2">
    <location>
        <begin position="1"/>
        <end position="24"/>
    </location>
</feature>
<keyword evidence="5" id="KW-1185">Reference proteome</keyword>
<dbReference type="InterPro" id="IPR047137">
    <property type="entry name" value="ORF3"/>
</dbReference>
<dbReference type="SUPFAM" id="SSF55961">
    <property type="entry name" value="Bet v1-like"/>
    <property type="match status" value="1"/>
</dbReference>
<dbReference type="AlphaFoldDB" id="A0A4R6FZM9"/>
<accession>A0A4R6FZM9</accession>
<proteinExistence type="inferred from homology"/>
<dbReference type="PANTHER" id="PTHR33824:SF7">
    <property type="entry name" value="POLYKETIDE CYCLASE_DEHYDRASE AND LIPID TRANSPORT SUPERFAMILY PROTEIN"/>
    <property type="match status" value="1"/>
</dbReference>
<dbReference type="InterPro" id="IPR005031">
    <property type="entry name" value="COQ10_START"/>
</dbReference>
<feature type="domain" description="Coenzyme Q-binding protein COQ10 START" evidence="3">
    <location>
        <begin position="24"/>
        <end position="136"/>
    </location>
</feature>
<reference evidence="4 5" key="1">
    <citation type="submission" date="2019-03" db="EMBL/GenBank/DDBJ databases">
        <title>Genomic Encyclopedia of Type Strains, Phase IV (KMG-IV): sequencing the most valuable type-strain genomes for metagenomic binning, comparative biology and taxonomic classification.</title>
        <authorList>
            <person name="Goeker M."/>
        </authorList>
    </citation>
    <scope>NUCLEOTIDE SEQUENCE [LARGE SCALE GENOMIC DNA]</scope>
    <source>
        <strain evidence="4 5">DSM 25059</strain>
    </source>
</reference>
<sequence length="171" mass="18949">MSDPRTDDAPATSETGVSGHTETINRPREAVYAFFRNFSNLAPVLHNVQAIEVKDETTSHWKVSGPDGTYEWDSKIVEDEENCRIAWVSTEGSDVKHEGVVTFRDAPPGRGTWITADIRYEPPYGMVGKAVAKLFQKEPSIQVRRDLKRLKALLEAGEIPTSSPPNPEPAS</sequence>
<dbReference type="Pfam" id="PF03364">
    <property type="entry name" value="Polyketide_cyc"/>
    <property type="match status" value="1"/>
</dbReference>
<evidence type="ECO:0000259" key="3">
    <source>
        <dbReference type="Pfam" id="PF03364"/>
    </source>
</evidence>
<evidence type="ECO:0000256" key="2">
    <source>
        <dbReference type="SAM" id="MobiDB-lite"/>
    </source>
</evidence>
<organism evidence="4 5">
    <name type="scientific">Stakelama pacifica</name>
    <dbReference type="NCBI Taxonomy" id="517720"/>
    <lineage>
        <taxon>Bacteria</taxon>
        <taxon>Pseudomonadati</taxon>
        <taxon>Pseudomonadota</taxon>
        <taxon>Alphaproteobacteria</taxon>
        <taxon>Sphingomonadales</taxon>
        <taxon>Sphingomonadaceae</taxon>
        <taxon>Stakelama</taxon>
    </lineage>
</organism>
<protein>
    <submittedName>
        <fullName evidence="4">Polyketide cyclase/dehydrase/lipid transport protein</fullName>
    </submittedName>
</protein>
<dbReference type="OrthoDB" id="9797595at2"/>
<comment type="caution">
    <text evidence="4">The sequence shown here is derived from an EMBL/GenBank/DDBJ whole genome shotgun (WGS) entry which is preliminary data.</text>
</comment>
<evidence type="ECO:0000313" key="5">
    <source>
        <dbReference type="Proteomes" id="UP000295493"/>
    </source>
</evidence>
<gene>
    <name evidence="4" type="ORF">EV664_101448</name>
</gene>
<feature type="compositionally biased region" description="Polar residues" evidence="2">
    <location>
        <begin position="12"/>
        <end position="22"/>
    </location>
</feature>
<comment type="similarity">
    <text evidence="1">Belongs to the ribosome association toxin RatA family.</text>
</comment>
<evidence type="ECO:0000313" key="4">
    <source>
        <dbReference type="EMBL" id="TDN86870.1"/>
    </source>
</evidence>